<keyword evidence="6" id="KW-0732">Signal</keyword>
<reference evidence="14" key="1">
    <citation type="submission" date="2020-05" db="EMBL/GenBank/DDBJ databases">
        <title>WGS assembly of Panicum virgatum.</title>
        <authorList>
            <person name="Lovell J.T."/>
            <person name="Jenkins J."/>
            <person name="Shu S."/>
            <person name="Juenger T.E."/>
            <person name="Schmutz J."/>
        </authorList>
    </citation>
    <scope>NUCLEOTIDE SEQUENCE</scope>
    <source>
        <strain evidence="14">AP13</strain>
    </source>
</reference>
<dbReference type="InterPro" id="IPR013210">
    <property type="entry name" value="LRR_N_plant-typ"/>
</dbReference>
<dbReference type="PROSITE" id="PS51450">
    <property type="entry name" value="LRR"/>
    <property type="match status" value="2"/>
</dbReference>
<evidence type="ECO:0000256" key="5">
    <source>
        <dbReference type="ARBA" id="ARBA00022692"/>
    </source>
</evidence>
<dbReference type="Proteomes" id="UP000823388">
    <property type="component" value="Chromosome 2N"/>
</dbReference>
<evidence type="ECO:0000256" key="10">
    <source>
        <dbReference type="ARBA" id="ARBA00023180"/>
    </source>
</evidence>
<dbReference type="Pfam" id="PF00560">
    <property type="entry name" value="LRR_1"/>
    <property type="match status" value="7"/>
</dbReference>
<dbReference type="PRINTS" id="PR00019">
    <property type="entry name" value="LEURICHRPT"/>
</dbReference>
<dbReference type="SUPFAM" id="SSF52058">
    <property type="entry name" value="L domain-like"/>
    <property type="match status" value="3"/>
</dbReference>
<dbReference type="Pfam" id="PF13855">
    <property type="entry name" value="LRR_8"/>
    <property type="match status" value="2"/>
</dbReference>
<comment type="similarity">
    <text evidence="2">Belongs to the RLP family.</text>
</comment>
<dbReference type="Pfam" id="PF08263">
    <property type="entry name" value="LRRNT_2"/>
    <property type="match status" value="1"/>
</dbReference>
<dbReference type="SMART" id="SM00369">
    <property type="entry name" value="LRR_TYP"/>
    <property type="match status" value="8"/>
</dbReference>
<dbReference type="AlphaFoldDB" id="A0A8T0VF22"/>
<feature type="domain" description="Leucine-rich repeat-containing N-terminal plant-type" evidence="12">
    <location>
        <begin position="67"/>
        <end position="107"/>
    </location>
</feature>
<gene>
    <name evidence="14" type="ORF">PVAP13_2NG291700</name>
</gene>
<dbReference type="InterPro" id="IPR001611">
    <property type="entry name" value="Leu-rich_rpt"/>
</dbReference>
<keyword evidence="3" id="KW-1003">Cell membrane</keyword>
<keyword evidence="15" id="KW-1185">Reference proteome</keyword>
<name>A0A8T0VF22_PANVG</name>
<evidence type="ECO:0000256" key="4">
    <source>
        <dbReference type="ARBA" id="ARBA00022614"/>
    </source>
</evidence>
<evidence type="ECO:0000313" key="14">
    <source>
        <dbReference type="EMBL" id="KAG2632987.1"/>
    </source>
</evidence>
<evidence type="ECO:0000259" key="13">
    <source>
        <dbReference type="Pfam" id="PF23598"/>
    </source>
</evidence>
<proteinExistence type="inferred from homology"/>
<feature type="domain" description="Disease resistance R13L4/SHOC-2-like LRR" evidence="13">
    <location>
        <begin position="275"/>
        <end position="528"/>
    </location>
</feature>
<keyword evidence="9 11" id="KW-0472">Membrane</keyword>
<keyword evidence="7" id="KW-0677">Repeat</keyword>
<dbReference type="GO" id="GO:0005886">
    <property type="term" value="C:plasma membrane"/>
    <property type="evidence" value="ECO:0007669"/>
    <property type="project" value="UniProtKB-SubCell"/>
</dbReference>
<accession>A0A8T0VF22</accession>
<keyword evidence="10" id="KW-0325">Glycoprotein</keyword>
<evidence type="ECO:0000256" key="7">
    <source>
        <dbReference type="ARBA" id="ARBA00022737"/>
    </source>
</evidence>
<dbReference type="InterPro" id="IPR003591">
    <property type="entry name" value="Leu-rich_rpt_typical-subtyp"/>
</dbReference>
<comment type="caution">
    <text evidence="14">The sequence shown here is derived from an EMBL/GenBank/DDBJ whole genome shotgun (WGS) entry which is preliminary data.</text>
</comment>
<evidence type="ECO:0000256" key="1">
    <source>
        <dbReference type="ARBA" id="ARBA00004251"/>
    </source>
</evidence>
<feature type="transmembrane region" description="Helical" evidence="11">
    <location>
        <begin position="1092"/>
        <end position="1115"/>
    </location>
</feature>
<keyword evidence="4" id="KW-0433">Leucine-rich repeat</keyword>
<dbReference type="PANTHER" id="PTHR48061:SF8">
    <property type="entry name" value="LEUCINE-RICH REPEAT-CONTAINING N-TERMINAL PLANT-TYPE DOMAIN-CONTAINING PROTEIN"/>
    <property type="match status" value="1"/>
</dbReference>
<dbReference type="FunFam" id="3.80.10.10:FF:000095">
    <property type="entry name" value="LRR receptor-like serine/threonine-protein kinase GSO1"/>
    <property type="match status" value="3"/>
</dbReference>
<dbReference type="InterPro" id="IPR055414">
    <property type="entry name" value="LRR_R13L4/SHOC2-like"/>
</dbReference>
<evidence type="ECO:0008006" key="16">
    <source>
        <dbReference type="Google" id="ProtNLM"/>
    </source>
</evidence>
<dbReference type="EMBL" id="CM029040">
    <property type="protein sequence ID" value="KAG2632987.1"/>
    <property type="molecule type" value="Genomic_DNA"/>
</dbReference>
<protein>
    <recommendedName>
        <fullName evidence="16">Leucine-rich repeat-containing N-terminal plant-type domain-containing protein</fullName>
    </recommendedName>
</protein>
<comment type="subcellular location">
    <subcellularLocation>
        <location evidence="1">Cell membrane</location>
        <topology evidence="1">Single-pass type I membrane protein</topology>
    </subcellularLocation>
</comment>
<dbReference type="PANTHER" id="PTHR48061">
    <property type="entry name" value="LEUCINE-RICH REPEAT RECEPTOR PROTEIN KINASE EMS1-LIKE-RELATED"/>
    <property type="match status" value="1"/>
</dbReference>
<evidence type="ECO:0000256" key="3">
    <source>
        <dbReference type="ARBA" id="ARBA00022475"/>
    </source>
</evidence>
<dbReference type="InterPro" id="IPR032675">
    <property type="entry name" value="LRR_dom_sf"/>
</dbReference>
<evidence type="ECO:0000256" key="6">
    <source>
        <dbReference type="ARBA" id="ARBA00022729"/>
    </source>
</evidence>
<sequence>MSRTLLDSYIRAPPLQLLQLKPSFQRPPVMASISWPILLLLVSGKLYTTSGTIGGHGNLTATFECLPDQASALLRLKQSFSFEYATTTLPSWEDGTDCCRWEGVDCDAATGHVNALNLSKHNLYSYGIDQALFNLTSIQLLDLSMNDFGGSQLPAVGFERLSLLTHLDLSSSGISGQIPISISKLTNLVSLDLSNQYANDNNEISRNRLLLWEPSFKTMVRNFSKMRELYLDGVNISSSGEEWCTALVRYIPRIRVLSLENCGLYGSIHPSFSSLRSLEVINLRLNTMSGAFPQYFADFLNLSVLMLLGSDLNGLFPPKIFELKHLTSLELSGNANLMLKVETLPKGCSLETLALDGTNLSIAKPSSFGNLRFLQALHLDAKVISKELSSSLSTLDSLEELSLSRFVLLNESLFSWIGDIKNLVFLTLEYGDFSRTSNSWIGNLINLEALVILNSFFSAPLPPEIGKLKNLKILSLNNCSLSGNIPAWIANLKQLSYVNLSTNNLSGEVPTQLFSLPELRRLFLSQNQLLGSIQEFNTSTSGLVVLDLSENRLSGHIPRSLWQLQTLNILDLSSNSFSGLLELKAIWRLRKLSALSLSDNKLAVIDGEVNSSSLPVSSKLNRLYISSCNLSTVPRSLMSLKNIQMLDLSSNKIQGPVPEWLWKTWSHSLTYMNLSHNNFSSLDLSSHFLPNKQLQTLDLSFNNLHGKIPVPGHPIDRQLLDYSNNVFSSIPENFSYLTQTVYLSFARNRLSGQLPDTICKARMLEVLDLSYNNFSGKIPPCLIEDVHLSILNLRENSFEGTLSFVIKDRCTLQTIDLNGNKIEGPLPGLLSNCNELEVIDFGNNHISDKFPSWLGKLSSLRVLVLRSNQFYGSICDPVEEDKPEERFTSLQIIDLASNNLSGVLCPKWFDGLTVMMTKHDTDKVVRGEHLSRGSYQNIVLIAYKGMCMAFEKIWTTLTVIDFSNNYFHGRIPDEIGKLVSLHVLNLSQNGFDGKIPNQIGGMTDLESLDLSSNQLSGEIPQELTNLTFLGALNLSSNQLVGRIPESHQFGTFQNSSFRGNEGLCGVPMLKQCKSSDAPSEPNGSKPSKKIDFILYLFSGAGFGIGFAATISINWVHISKRCKIVKT</sequence>
<evidence type="ECO:0000313" key="15">
    <source>
        <dbReference type="Proteomes" id="UP000823388"/>
    </source>
</evidence>
<evidence type="ECO:0000256" key="11">
    <source>
        <dbReference type="SAM" id="Phobius"/>
    </source>
</evidence>
<evidence type="ECO:0000256" key="9">
    <source>
        <dbReference type="ARBA" id="ARBA00023136"/>
    </source>
</evidence>
<dbReference type="Pfam" id="PF23598">
    <property type="entry name" value="LRR_14"/>
    <property type="match status" value="1"/>
</dbReference>
<keyword evidence="8 11" id="KW-1133">Transmembrane helix</keyword>
<keyword evidence="5 11" id="KW-0812">Transmembrane</keyword>
<evidence type="ECO:0000256" key="2">
    <source>
        <dbReference type="ARBA" id="ARBA00009592"/>
    </source>
</evidence>
<organism evidence="14 15">
    <name type="scientific">Panicum virgatum</name>
    <name type="common">Blackwell switchgrass</name>
    <dbReference type="NCBI Taxonomy" id="38727"/>
    <lineage>
        <taxon>Eukaryota</taxon>
        <taxon>Viridiplantae</taxon>
        <taxon>Streptophyta</taxon>
        <taxon>Embryophyta</taxon>
        <taxon>Tracheophyta</taxon>
        <taxon>Spermatophyta</taxon>
        <taxon>Magnoliopsida</taxon>
        <taxon>Liliopsida</taxon>
        <taxon>Poales</taxon>
        <taxon>Poaceae</taxon>
        <taxon>PACMAD clade</taxon>
        <taxon>Panicoideae</taxon>
        <taxon>Panicodae</taxon>
        <taxon>Paniceae</taxon>
        <taxon>Panicinae</taxon>
        <taxon>Panicum</taxon>
        <taxon>Panicum sect. Hiantes</taxon>
    </lineage>
</organism>
<evidence type="ECO:0000259" key="12">
    <source>
        <dbReference type="Pfam" id="PF08263"/>
    </source>
</evidence>
<dbReference type="Gene3D" id="3.80.10.10">
    <property type="entry name" value="Ribonuclease Inhibitor"/>
    <property type="match status" value="6"/>
</dbReference>
<evidence type="ECO:0000256" key="8">
    <source>
        <dbReference type="ARBA" id="ARBA00022989"/>
    </source>
</evidence>
<dbReference type="InterPro" id="IPR046956">
    <property type="entry name" value="RLP23-like"/>
</dbReference>
<dbReference type="SMART" id="SM00365">
    <property type="entry name" value="LRR_SD22"/>
    <property type="match status" value="6"/>
</dbReference>